<dbReference type="AlphaFoldDB" id="X0T8F7"/>
<name>X0T8F7_9ZZZZ</name>
<feature type="non-terminal residue" evidence="1">
    <location>
        <position position="1"/>
    </location>
</feature>
<gene>
    <name evidence="1" type="ORF">S01H1_17482</name>
</gene>
<accession>X0T8F7</accession>
<proteinExistence type="predicted"/>
<reference evidence="1" key="1">
    <citation type="journal article" date="2014" name="Front. Microbiol.">
        <title>High frequency of phylogenetically diverse reductive dehalogenase-homologous genes in deep subseafloor sedimentary metagenomes.</title>
        <authorList>
            <person name="Kawai M."/>
            <person name="Futagami T."/>
            <person name="Toyoda A."/>
            <person name="Takaki Y."/>
            <person name="Nishi S."/>
            <person name="Hori S."/>
            <person name="Arai W."/>
            <person name="Tsubouchi T."/>
            <person name="Morono Y."/>
            <person name="Uchiyama I."/>
            <person name="Ito T."/>
            <person name="Fujiyama A."/>
            <person name="Inagaki F."/>
            <person name="Takami H."/>
        </authorList>
    </citation>
    <scope>NUCLEOTIDE SEQUENCE</scope>
    <source>
        <strain evidence="1">Expedition CK06-06</strain>
    </source>
</reference>
<dbReference type="EMBL" id="BARS01009276">
    <property type="protein sequence ID" value="GAF72375.1"/>
    <property type="molecule type" value="Genomic_DNA"/>
</dbReference>
<sequence>GQEGFRTRLEAFVDLMQSRREHKLKTQNITIEEISKKFYDSNGTKFFHECLKIIQNN</sequence>
<organism evidence="1">
    <name type="scientific">marine sediment metagenome</name>
    <dbReference type="NCBI Taxonomy" id="412755"/>
    <lineage>
        <taxon>unclassified sequences</taxon>
        <taxon>metagenomes</taxon>
        <taxon>ecological metagenomes</taxon>
    </lineage>
</organism>
<comment type="caution">
    <text evidence="1">The sequence shown here is derived from an EMBL/GenBank/DDBJ whole genome shotgun (WGS) entry which is preliminary data.</text>
</comment>
<evidence type="ECO:0000313" key="1">
    <source>
        <dbReference type="EMBL" id="GAF72375.1"/>
    </source>
</evidence>
<protein>
    <submittedName>
        <fullName evidence="1">Uncharacterized protein</fullName>
    </submittedName>
</protein>